<protein>
    <submittedName>
        <fullName evidence="1">Tripartite tricarboxylate transporter substrate binding protein</fullName>
    </submittedName>
</protein>
<gene>
    <name evidence="1" type="ORF">OXU80_27450</name>
</gene>
<proteinExistence type="predicted"/>
<sequence length="322" mass="33274">MKPKTFIGLAVGLALSAVVGAAHAFPDGPVTIVVPFPPGGATDTTARLMEPKLAAALGGNVVVENLPGATGAIGAGRVASSPADGQTMIVASLGTFATNPYLQKNLSYDPVKDFDLLTVAVRTPNVLVANPDFQAATVPDLVAAMKANPETVTFANSGTGSSDHLTAALFWQATGTQGVHVPYKGGSAAQTDLLGGHVDVSFQNLGAILTYVQGGQMKALAQTGETRHPMLPDVPTLKELGYADVVVNSWQGVAAPAGLPAETRTKLNEAIQASLKDPAVVAEFNKLGFEVVANSNEEFATYLTEEMARWKGVIDKAGIQPE</sequence>
<dbReference type="Proteomes" id="UP001163223">
    <property type="component" value="Chromosome"/>
</dbReference>
<reference evidence="1" key="1">
    <citation type="submission" date="2022-11" db="EMBL/GenBank/DDBJ databases">
        <title>beta-Carotene-producing bacterium, Jeongeuplla avenae sp. nov., alleviates the salt stress of Arabidopsis seedlings.</title>
        <authorList>
            <person name="Jiang L."/>
            <person name="Lee J."/>
        </authorList>
    </citation>
    <scope>NUCLEOTIDE SEQUENCE</scope>
    <source>
        <strain evidence="1">DY_R2A_6</strain>
    </source>
</reference>
<keyword evidence="2" id="KW-1185">Reference proteome</keyword>
<dbReference type="EMBL" id="CP113520">
    <property type="protein sequence ID" value="WAJ28498.1"/>
    <property type="molecule type" value="Genomic_DNA"/>
</dbReference>
<evidence type="ECO:0000313" key="2">
    <source>
        <dbReference type="Proteomes" id="UP001163223"/>
    </source>
</evidence>
<name>A0ACD4NP03_9HYPH</name>
<evidence type="ECO:0000313" key="1">
    <source>
        <dbReference type="EMBL" id="WAJ28498.1"/>
    </source>
</evidence>
<accession>A0ACD4NP03</accession>
<organism evidence="1 2">
    <name type="scientific">Antarcticirhabdus aurantiaca</name>
    <dbReference type="NCBI Taxonomy" id="2606717"/>
    <lineage>
        <taxon>Bacteria</taxon>
        <taxon>Pseudomonadati</taxon>
        <taxon>Pseudomonadota</taxon>
        <taxon>Alphaproteobacteria</taxon>
        <taxon>Hyphomicrobiales</taxon>
        <taxon>Aurantimonadaceae</taxon>
        <taxon>Antarcticirhabdus</taxon>
    </lineage>
</organism>